<comment type="caution">
    <text evidence="9">The sequence shown here is derived from an EMBL/GenBank/DDBJ whole genome shotgun (WGS) entry which is preliminary data.</text>
</comment>
<dbReference type="Pfam" id="PF00528">
    <property type="entry name" value="BPD_transp_1"/>
    <property type="match status" value="1"/>
</dbReference>
<evidence type="ECO:0000259" key="8">
    <source>
        <dbReference type="PROSITE" id="PS50928"/>
    </source>
</evidence>
<feature type="transmembrane region" description="Helical" evidence="7">
    <location>
        <begin position="231"/>
        <end position="252"/>
    </location>
</feature>
<dbReference type="PROSITE" id="PS50928">
    <property type="entry name" value="ABC_TM1"/>
    <property type="match status" value="1"/>
</dbReference>
<dbReference type="RefSeq" id="WP_119276494.1">
    <property type="nucleotide sequence ID" value="NZ_QWLA01000016.1"/>
</dbReference>
<dbReference type="PANTHER" id="PTHR30151">
    <property type="entry name" value="ALKANE SULFONATE ABC TRANSPORTER-RELATED, MEMBRANE SUBUNIT"/>
    <property type="match status" value="1"/>
</dbReference>
<evidence type="ECO:0000256" key="5">
    <source>
        <dbReference type="ARBA" id="ARBA00022989"/>
    </source>
</evidence>
<feature type="transmembrane region" description="Helical" evidence="7">
    <location>
        <begin position="74"/>
        <end position="95"/>
    </location>
</feature>
<keyword evidence="10" id="KW-1185">Reference proteome</keyword>
<dbReference type="InterPro" id="IPR000515">
    <property type="entry name" value="MetI-like"/>
</dbReference>
<name>A0A399ET41_9DEIN</name>
<accession>A0A399ET41</accession>
<keyword evidence="4 7" id="KW-0812">Transmembrane</keyword>
<evidence type="ECO:0000256" key="4">
    <source>
        <dbReference type="ARBA" id="ARBA00022692"/>
    </source>
</evidence>
<feature type="transmembrane region" description="Helical" evidence="7">
    <location>
        <begin position="183"/>
        <end position="211"/>
    </location>
</feature>
<keyword evidence="5 7" id="KW-1133">Transmembrane helix</keyword>
<comment type="subcellular location">
    <subcellularLocation>
        <location evidence="1 7">Cell membrane</location>
        <topology evidence="1 7">Multi-pass membrane protein</topology>
    </subcellularLocation>
</comment>
<reference evidence="9 10" key="1">
    <citation type="submission" date="2018-08" db="EMBL/GenBank/DDBJ databases">
        <title>Meiothermus roseus NBRC 110900 genome sequencing project.</title>
        <authorList>
            <person name="Da Costa M.S."/>
            <person name="Albuquerque L."/>
            <person name="Raposo P."/>
            <person name="Froufe H.J.C."/>
            <person name="Barroso C.S."/>
            <person name="Egas C."/>
        </authorList>
    </citation>
    <scope>NUCLEOTIDE SEQUENCE [LARGE SCALE GENOMIC DNA]</scope>
    <source>
        <strain evidence="9 10">NBRC 110900</strain>
    </source>
</reference>
<evidence type="ECO:0000256" key="7">
    <source>
        <dbReference type="RuleBase" id="RU363032"/>
    </source>
</evidence>
<evidence type="ECO:0000256" key="2">
    <source>
        <dbReference type="ARBA" id="ARBA00022448"/>
    </source>
</evidence>
<gene>
    <name evidence="9" type="primary">ribX_3</name>
    <name evidence="9" type="ORF">Mrose_01169</name>
</gene>
<feature type="domain" description="ABC transmembrane type-1" evidence="8">
    <location>
        <begin position="63"/>
        <end position="250"/>
    </location>
</feature>
<protein>
    <submittedName>
        <fullName evidence="9">Riboflavin transport system permease protein RibX</fullName>
    </submittedName>
</protein>
<dbReference type="InterPro" id="IPR035906">
    <property type="entry name" value="MetI-like_sf"/>
</dbReference>
<dbReference type="AlphaFoldDB" id="A0A399ET41"/>
<evidence type="ECO:0000256" key="3">
    <source>
        <dbReference type="ARBA" id="ARBA00022475"/>
    </source>
</evidence>
<evidence type="ECO:0000256" key="1">
    <source>
        <dbReference type="ARBA" id="ARBA00004651"/>
    </source>
</evidence>
<dbReference type="PANTHER" id="PTHR30151:SF0">
    <property type="entry name" value="ABC TRANSPORTER PERMEASE PROTEIN MJ0413-RELATED"/>
    <property type="match status" value="1"/>
</dbReference>
<dbReference type="CDD" id="cd06261">
    <property type="entry name" value="TM_PBP2"/>
    <property type="match status" value="1"/>
</dbReference>
<dbReference type="EMBL" id="QWLA01000016">
    <property type="protein sequence ID" value="RIH87774.1"/>
    <property type="molecule type" value="Genomic_DNA"/>
</dbReference>
<evidence type="ECO:0000256" key="6">
    <source>
        <dbReference type="ARBA" id="ARBA00023136"/>
    </source>
</evidence>
<dbReference type="OrthoDB" id="9804353at2"/>
<keyword evidence="6 7" id="KW-0472">Membrane</keyword>
<feature type="transmembrane region" description="Helical" evidence="7">
    <location>
        <begin position="107"/>
        <end position="128"/>
    </location>
</feature>
<comment type="similarity">
    <text evidence="7">Belongs to the binding-protein-dependent transport system permease family.</text>
</comment>
<sequence>MARAVHPPRKAPPLWKNEGVRWLVFAVVALVLWELGARLYNSPFLLPAPSRILEEFLKTPALVLTHAWITTQEIVLGFLLGALVAHLAALLLIVLPEWLEDFTFRAVSTLNSIPFVALASLVVVWLGVNGIGSKVAIAALYAFFALVYFVHKGMVSTDATKEELLTSYSASFVQRVRYLKLPFALPIIFTSLKGAAMAAVNGAIVGELFGAFQGLGFMILDSRYVGNTARVFLAAVFCTLVGWILLGVLTALERRFVGWHLEMTRRG</sequence>
<evidence type="ECO:0000313" key="10">
    <source>
        <dbReference type="Proteomes" id="UP000265341"/>
    </source>
</evidence>
<feature type="transmembrane region" description="Helical" evidence="7">
    <location>
        <begin position="20"/>
        <end position="40"/>
    </location>
</feature>
<dbReference type="Proteomes" id="UP000265341">
    <property type="component" value="Unassembled WGS sequence"/>
</dbReference>
<keyword evidence="2 7" id="KW-0813">Transport</keyword>
<keyword evidence="3" id="KW-1003">Cell membrane</keyword>
<dbReference type="GO" id="GO:0005886">
    <property type="term" value="C:plasma membrane"/>
    <property type="evidence" value="ECO:0007669"/>
    <property type="project" value="UniProtKB-SubCell"/>
</dbReference>
<proteinExistence type="inferred from homology"/>
<dbReference type="Gene3D" id="1.10.3720.10">
    <property type="entry name" value="MetI-like"/>
    <property type="match status" value="1"/>
</dbReference>
<dbReference type="SUPFAM" id="SSF161098">
    <property type="entry name" value="MetI-like"/>
    <property type="match status" value="1"/>
</dbReference>
<dbReference type="GO" id="GO:0055085">
    <property type="term" value="P:transmembrane transport"/>
    <property type="evidence" value="ECO:0007669"/>
    <property type="project" value="InterPro"/>
</dbReference>
<organism evidence="9 10">
    <name type="scientific">Calidithermus roseus</name>
    <dbReference type="NCBI Taxonomy" id="1644118"/>
    <lineage>
        <taxon>Bacteria</taxon>
        <taxon>Thermotogati</taxon>
        <taxon>Deinococcota</taxon>
        <taxon>Deinococci</taxon>
        <taxon>Thermales</taxon>
        <taxon>Thermaceae</taxon>
        <taxon>Calidithermus</taxon>
    </lineage>
</organism>
<feature type="transmembrane region" description="Helical" evidence="7">
    <location>
        <begin position="134"/>
        <end position="151"/>
    </location>
</feature>
<evidence type="ECO:0000313" key="9">
    <source>
        <dbReference type="EMBL" id="RIH87774.1"/>
    </source>
</evidence>